<dbReference type="GO" id="GO:0016491">
    <property type="term" value="F:oxidoreductase activity"/>
    <property type="evidence" value="ECO:0007669"/>
    <property type="project" value="UniProtKB-KW"/>
</dbReference>
<dbReference type="InterPro" id="IPR036188">
    <property type="entry name" value="FAD/NAD-bd_sf"/>
</dbReference>
<gene>
    <name evidence="9" type="ORF">CMASS_05250</name>
</gene>
<evidence type="ECO:0000256" key="6">
    <source>
        <dbReference type="ARBA" id="ARBA00023027"/>
    </source>
</evidence>
<keyword evidence="4" id="KW-0274">FAD</keyword>
<keyword evidence="3" id="KW-0285">Flavoprotein</keyword>
<evidence type="ECO:0000256" key="1">
    <source>
        <dbReference type="ARBA" id="ARBA00005272"/>
    </source>
</evidence>
<accession>A0ABY7UAH9</accession>
<reference evidence="9 10" key="1">
    <citation type="submission" date="2020-10" db="EMBL/GenBank/DDBJ databases">
        <title>Complete genome sequence of Corynebacterium massiliense DSM 45435, type strain of Corynebacterium massiliense.</title>
        <authorList>
            <person name="Busche T."/>
            <person name="Kalinowski J."/>
            <person name="Ruckert C."/>
        </authorList>
    </citation>
    <scope>NUCLEOTIDE SEQUENCE [LARGE SCALE GENOMIC DNA]</scope>
    <source>
        <strain evidence="9 10">DSM 45435</strain>
    </source>
</reference>
<evidence type="ECO:0000256" key="5">
    <source>
        <dbReference type="ARBA" id="ARBA00023002"/>
    </source>
</evidence>
<name>A0ABY7UAH9_9CORY</name>
<keyword evidence="6" id="KW-0520">NAD</keyword>
<evidence type="ECO:0000313" key="9">
    <source>
        <dbReference type="EMBL" id="WCZ32492.1"/>
    </source>
</evidence>
<dbReference type="InterPro" id="IPR045024">
    <property type="entry name" value="NDH-2"/>
</dbReference>
<comment type="catalytic activity">
    <reaction evidence="7">
        <text>a quinone + NADH + H(+) = a quinol + NAD(+)</text>
        <dbReference type="Rhea" id="RHEA:46160"/>
        <dbReference type="ChEBI" id="CHEBI:15378"/>
        <dbReference type="ChEBI" id="CHEBI:24646"/>
        <dbReference type="ChEBI" id="CHEBI:57540"/>
        <dbReference type="ChEBI" id="CHEBI:57945"/>
        <dbReference type="ChEBI" id="CHEBI:132124"/>
        <dbReference type="EC" id="1.6.5.9"/>
    </reaction>
</comment>
<evidence type="ECO:0000256" key="4">
    <source>
        <dbReference type="ARBA" id="ARBA00022827"/>
    </source>
</evidence>
<dbReference type="InterPro" id="IPR023753">
    <property type="entry name" value="FAD/NAD-binding_dom"/>
</dbReference>
<dbReference type="PRINTS" id="PR00411">
    <property type="entry name" value="PNDRDTASEI"/>
</dbReference>
<dbReference type="PANTHER" id="PTHR43706">
    <property type="entry name" value="NADH DEHYDROGENASE"/>
    <property type="match status" value="1"/>
</dbReference>
<evidence type="ECO:0000259" key="8">
    <source>
        <dbReference type="Pfam" id="PF07992"/>
    </source>
</evidence>
<dbReference type="Pfam" id="PF07992">
    <property type="entry name" value="Pyr_redox_2"/>
    <property type="match status" value="1"/>
</dbReference>
<organism evidence="9 10">
    <name type="scientific">Corynebacterium massiliense DSM 45435</name>
    <dbReference type="NCBI Taxonomy" id="1121364"/>
    <lineage>
        <taxon>Bacteria</taxon>
        <taxon>Bacillati</taxon>
        <taxon>Actinomycetota</taxon>
        <taxon>Actinomycetes</taxon>
        <taxon>Mycobacteriales</taxon>
        <taxon>Corynebacteriaceae</taxon>
        <taxon>Corynebacterium</taxon>
    </lineage>
</organism>
<dbReference type="Gene3D" id="3.50.50.100">
    <property type="match status" value="1"/>
</dbReference>
<dbReference type="Proteomes" id="UP001220064">
    <property type="component" value="Chromosome"/>
</dbReference>
<keyword evidence="10" id="KW-1185">Reference proteome</keyword>
<comment type="similarity">
    <text evidence="1">Belongs to the NADH dehydrogenase family.</text>
</comment>
<sequence>MANSAYRPAGDRHHVVVIGAGLGGLSAVQKLKNADVDVTVIDKKNHHLFQPMLYQVTTGLISASDVAPSIRQLLDGQDNADFINGEVTDIDVNGQTVTANLAGTERVVSYDSLIVAAGSNQSYFGNDHFAEFAPGMKTLDDALEIRSTILTAFEKAEMTDDPAERERLLTFIIVGAGPTGVELAGQVAELAHRTLTKKYSQFGPEAAKIYLLDGAPQVLPPFGKRLGRKAQRTLEKAGVTVRLNAMVSNVDDNSVTYKTKDGNETTIEGFTKIWSAGVAASPLGKLIADQVDGVEADRGGRVAVNEDLTVGDKDNVYIIGDMINLNKLPGLAQVAMQGGAHAAKLIAAKTDEESTADEKEPFDYFDKGTMAIINRFNAVAKIGKTELHGLIPWLMWLGVHGAYLSGIRNRAFAVAEWMINVFSSHRGNLEITQQQRVARRALDYDAK</sequence>
<keyword evidence="5 9" id="KW-0560">Oxidoreductase</keyword>
<dbReference type="EMBL" id="CP063189">
    <property type="protein sequence ID" value="WCZ32492.1"/>
    <property type="molecule type" value="Genomic_DNA"/>
</dbReference>
<dbReference type="SUPFAM" id="SSF51905">
    <property type="entry name" value="FAD/NAD(P)-binding domain"/>
    <property type="match status" value="1"/>
</dbReference>
<proteinExistence type="inferred from homology"/>
<evidence type="ECO:0000256" key="7">
    <source>
        <dbReference type="ARBA" id="ARBA00047599"/>
    </source>
</evidence>
<dbReference type="EC" id="1.6.5.9" evidence="2"/>
<evidence type="ECO:0000256" key="2">
    <source>
        <dbReference type="ARBA" id="ARBA00012637"/>
    </source>
</evidence>
<feature type="domain" description="FAD/NAD(P)-binding" evidence="8">
    <location>
        <begin position="14"/>
        <end position="339"/>
    </location>
</feature>
<evidence type="ECO:0000256" key="3">
    <source>
        <dbReference type="ARBA" id="ARBA00022630"/>
    </source>
</evidence>
<protein>
    <recommendedName>
        <fullName evidence="2">NADH:ubiquinone reductase (non-electrogenic)</fullName>
        <ecNumber evidence="2">1.6.5.9</ecNumber>
    </recommendedName>
</protein>
<evidence type="ECO:0000313" key="10">
    <source>
        <dbReference type="Proteomes" id="UP001220064"/>
    </source>
</evidence>
<dbReference type="PANTHER" id="PTHR43706:SF47">
    <property type="entry name" value="EXTERNAL NADH-UBIQUINONE OXIDOREDUCTASE 1, MITOCHONDRIAL-RELATED"/>
    <property type="match status" value="1"/>
</dbReference>
<dbReference type="RefSeq" id="WP_022861967.1">
    <property type="nucleotide sequence ID" value="NZ_ATVG01000001.1"/>
</dbReference>
<dbReference type="PRINTS" id="PR00368">
    <property type="entry name" value="FADPNR"/>
</dbReference>